<sequence length="190" mass="21584">MKRLALLLNLNLKAEHSLSKSNPRILFVMADRRREPSVPEPRGSGRKRRKTQEEGLEGDAPDDRPSTSGQAATLDPELFLPTTLPFKLVQTAERYPKGALRHWKRLKQIVQGENYHLLPADEPTYANIEAPPSMYPAKKYCDMTGFEAKYTDPRTKMRYADAEAFKFVRALPDATVQAYLTLRNAAVVLR</sequence>
<keyword evidence="8" id="KW-1185">Reference proteome</keyword>
<gene>
    <name evidence="7" type="ORF">KFL_003640050</name>
</gene>
<dbReference type="OMA" id="LPTHMKF"/>
<evidence type="ECO:0000256" key="4">
    <source>
        <dbReference type="ARBA" id="ARBA00023242"/>
    </source>
</evidence>
<dbReference type="Pfam" id="PF08265">
    <property type="entry name" value="YL1_C"/>
    <property type="match status" value="1"/>
</dbReference>
<proteinExistence type="predicted"/>
<evidence type="ECO:0000259" key="6">
    <source>
        <dbReference type="SMART" id="SM00993"/>
    </source>
</evidence>
<accession>A0A1Y1IAK7</accession>
<dbReference type="GO" id="GO:0031011">
    <property type="term" value="C:Ino80 complex"/>
    <property type="evidence" value="ECO:0007669"/>
    <property type="project" value="InterPro"/>
</dbReference>
<feature type="region of interest" description="Disordered" evidence="5">
    <location>
        <begin position="30"/>
        <end position="74"/>
    </location>
</feature>
<keyword evidence="3" id="KW-0804">Transcription</keyword>
<evidence type="ECO:0000313" key="8">
    <source>
        <dbReference type="Proteomes" id="UP000054558"/>
    </source>
</evidence>
<dbReference type="GO" id="GO:0006338">
    <property type="term" value="P:chromatin remodeling"/>
    <property type="evidence" value="ECO:0000318"/>
    <property type="project" value="GO_Central"/>
</dbReference>
<organism evidence="7 8">
    <name type="scientific">Klebsormidium nitens</name>
    <name type="common">Green alga</name>
    <name type="synonym">Ulothrix nitens</name>
    <dbReference type="NCBI Taxonomy" id="105231"/>
    <lineage>
        <taxon>Eukaryota</taxon>
        <taxon>Viridiplantae</taxon>
        <taxon>Streptophyta</taxon>
        <taxon>Klebsormidiophyceae</taxon>
        <taxon>Klebsormidiales</taxon>
        <taxon>Klebsormidiaceae</taxon>
        <taxon>Klebsormidium</taxon>
    </lineage>
</organism>
<feature type="domain" description="Vps72/YL1 C-terminal" evidence="6">
    <location>
        <begin position="139"/>
        <end position="168"/>
    </location>
</feature>
<dbReference type="PANTHER" id="PTHR31200:SF1">
    <property type="entry name" value="INO80 COMPLEX SUBUNIT C"/>
    <property type="match status" value="1"/>
</dbReference>
<evidence type="ECO:0000313" key="7">
    <source>
        <dbReference type="EMBL" id="GAQ87603.1"/>
    </source>
</evidence>
<keyword evidence="4" id="KW-0539">Nucleus</keyword>
<dbReference type="InterPro" id="IPR029525">
    <property type="entry name" value="INO80C/Ies6"/>
</dbReference>
<evidence type="ECO:0000256" key="2">
    <source>
        <dbReference type="ARBA" id="ARBA00023015"/>
    </source>
</evidence>
<evidence type="ECO:0000256" key="1">
    <source>
        <dbReference type="ARBA" id="ARBA00004123"/>
    </source>
</evidence>
<dbReference type="PANTHER" id="PTHR31200">
    <property type="entry name" value="INO80 COMPLEX SUBUNIT C"/>
    <property type="match status" value="1"/>
</dbReference>
<dbReference type="InterPro" id="IPR013272">
    <property type="entry name" value="Vps72/YL1_C"/>
</dbReference>
<dbReference type="Proteomes" id="UP000054558">
    <property type="component" value="Unassembled WGS sequence"/>
</dbReference>
<dbReference type="AlphaFoldDB" id="A0A1Y1IAK7"/>
<dbReference type="EMBL" id="DF237313">
    <property type="protein sequence ID" value="GAQ87603.1"/>
    <property type="molecule type" value="Genomic_DNA"/>
</dbReference>
<dbReference type="SMART" id="SM00993">
    <property type="entry name" value="YL1_C"/>
    <property type="match status" value="1"/>
</dbReference>
<evidence type="ECO:0000256" key="5">
    <source>
        <dbReference type="SAM" id="MobiDB-lite"/>
    </source>
</evidence>
<reference evidence="7 8" key="1">
    <citation type="journal article" date="2014" name="Nat. Commun.">
        <title>Klebsormidium flaccidum genome reveals primary factors for plant terrestrial adaptation.</title>
        <authorList>
            <person name="Hori K."/>
            <person name="Maruyama F."/>
            <person name="Fujisawa T."/>
            <person name="Togashi T."/>
            <person name="Yamamoto N."/>
            <person name="Seo M."/>
            <person name="Sato S."/>
            <person name="Yamada T."/>
            <person name="Mori H."/>
            <person name="Tajima N."/>
            <person name="Moriyama T."/>
            <person name="Ikeuchi M."/>
            <person name="Watanabe M."/>
            <person name="Wada H."/>
            <person name="Kobayashi K."/>
            <person name="Saito M."/>
            <person name="Masuda T."/>
            <person name="Sasaki-Sekimoto Y."/>
            <person name="Mashiguchi K."/>
            <person name="Awai K."/>
            <person name="Shimojima M."/>
            <person name="Masuda S."/>
            <person name="Iwai M."/>
            <person name="Nobusawa T."/>
            <person name="Narise T."/>
            <person name="Kondo S."/>
            <person name="Saito H."/>
            <person name="Sato R."/>
            <person name="Murakawa M."/>
            <person name="Ihara Y."/>
            <person name="Oshima-Yamada Y."/>
            <person name="Ohtaka K."/>
            <person name="Satoh M."/>
            <person name="Sonobe K."/>
            <person name="Ishii M."/>
            <person name="Ohtani R."/>
            <person name="Kanamori-Sato M."/>
            <person name="Honoki R."/>
            <person name="Miyazaki D."/>
            <person name="Mochizuki H."/>
            <person name="Umetsu J."/>
            <person name="Higashi K."/>
            <person name="Shibata D."/>
            <person name="Kamiya Y."/>
            <person name="Sato N."/>
            <person name="Nakamura Y."/>
            <person name="Tabata S."/>
            <person name="Ida S."/>
            <person name="Kurokawa K."/>
            <person name="Ohta H."/>
        </authorList>
    </citation>
    <scope>NUCLEOTIDE SEQUENCE [LARGE SCALE GENOMIC DNA]</scope>
    <source>
        <strain evidence="7 8">NIES-2285</strain>
    </source>
</reference>
<protein>
    <recommendedName>
        <fullName evidence="6">Vps72/YL1 C-terminal domain-containing protein</fullName>
    </recommendedName>
</protein>
<dbReference type="OrthoDB" id="49520at2759"/>
<keyword evidence="2" id="KW-0805">Transcription regulation</keyword>
<dbReference type="STRING" id="105231.A0A1Y1IAK7"/>
<evidence type="ECO:0000256" key="3">
    <source>
        <dbReference type="ARBA" id="ARBA00023163"/>
    </source>
</evidence>
<comment type="subcellular location">
    <subcellularLocation>
        <location evidence="1">Nucleus</location>
    </subcellularLocation>
</comment>
<name>A0A1Y1IAK7_KLENI</name>